<dbReference type="AlphaFoldDB" id="A0A7R8X9L8"/>
<name>A0A7R8X9L8_9CRUS</name>
<dbReference type="EMBL" id="LR900397">
    <property type="protein sequence ID" value="CAD7245540.1"/>
    <property type="molecule type" value="Genomic_DNA"/>
</dbReference>
<sequence length="350" mass="39081">MQDIQAARQPGRETKFGSILTILSGMDLSYFAKAAMKIIQFIYVKEDVEETGKTLQQRFQEFILDGENFAEELPEGLFRGVTFKRITIANWHVASIHPSALLSSQDQLETLWIWFTPMKEFPWDTLPLFTQLTSFVLVGNELAAVRSLRSLSLQEFDVSANHIATLESGWSAPSLTTLLMSMNPISAMPLDFFVGLRNLREFHCFGCHLGPTLFNGSLRFHSEMLTSLELGYNGISNIEEGAIGGITSDTMVGLEGNNIVELKEATFRPMLEVLARGIGFLNVMDNPISCGCSMAWIVLNPDFLVRVSGYCQDGSSFRGLDPNLFEEFCIEMNPPMAGNFSTWIAENVLQ</sequence>
<reference evidence="4" key="1">
    <citation type="submission" date="2020-11" db="EMBL/GenBank/DDBJ databases">
        <authorList>
            <person name="Tran Van P."/>
        </authorList>
    </citation>
    <scope>NUCLEOTIDE SEQUENCE</scope>
</reference>
<evidence type="ECO:0000256" key="2">
    <source>
        <dbReference type="ARBA" id="ARBA00022729"/>
    </source>
</evidence>
<dbReference type="InterPro" id="IPR032675">
    <property type="entry name" value="LRR_dom_sf"/>
</dbReference>
<dbReference type="Gene3D" id="3.80.10.10">
    <property type="entry name" value="Ribonuclease Inhibitor"/>
    <property type="match status" value="1"/>
</dbReference>
<dbReference type="PANTHER" id="PTHR24366:SF161">
    <property type="entry name" value="TIR DOMAIN-CONTAINING PROTEIN"/>
    <property type="match status" value="1"/>
</dbReference>
<gene>
    <name evidence="4" type="ORF">DSTB1V02_LOCUS5413</name>
</gene>
<keyword evidence="5" id="KW-1185">Reference proteome</keyword>
<evidence type="ECO:0000313" key="5">
    <source>
        <dbReference type="Proteomes" id="UP000677054"/>
    </source>
</evidence>
<evidence type="ECO:0000256" key="1">
    <source>
        <dbReference type="ARBA" id="ARBA00022614"/>
    </source>
</evidence>
<keyword evidence="1" id="KW-0433">Leucine-rich repeat</keyword>
<protein>
    <submittedName>
        <fullName evidence="4">Uncharacterized protein</fullName>
    </submittedName>
</protein>
<dbReference type="PANTHER" id="PTHR24366">
    <property type="entry name" value="IG(IMMUNOGLOBULIN) AND LRR(LEUCINE RICH REPEAT) DOMAINS"/>
    <property type="match status" value="1"/>
</dbReference>
<evidence type="ECO:0000313" key="4">
    <source>
        <dbReference type="EMBL" id="CAD7245540.1"/>
    </source>
</evidence>
<evidence type="ECO:0000256" key="3">
    <source>
        <dbReference type="ARBA" id="ARBA00022737"/>
    </source>
</evidence>
<accession>A0A7R8X9L8</accession>
<dbReference type="EMBL" id="CAJPEV010000880">
    <property type="protein sequence ID" value="CAG0889268.1"/>
    <property type="molecule type" value="Genomic_DNA"/>
</dbReference>
<dbReference type="Proteomes" id="UP000677054">
    <property type="component" value="Unassembled WGS sequence"/>
</dbReference>
<keyword evidence="2" id="KW-0732">Signal</keyword>
<proteinExistence type="predicted"/>
<dbReference type="OrthoDB" id="546383at2759"/>
<organism evidence="4">
    <name type="scientific">Darwinula stevensoni</name>
    <dbReference type="NCBI Taxonomy" id="69355"/>
    <lineage>
        <taxon>Eukaryota</taxon>
        <taxon>Metazoa</taxon>
        <taxon>Ecdysozoa</taxon>
        <taxon>Arthropoda</taxon>
        <taxon>Crustacea</taxon>
        <taxon>Oligostraca</taxon>
        <taxon>Ostracoda</taxon>
        <taxon>Podocopa</taxon>
        <taxon>Podocopida</taxon>
        <taxon>Darwinulocopina</taxon>
        <taxon>Darwinuloidea</taxon>
        <taxon>Darwinulidae</taxon>
        <taxon>Darwinula</taxon>
    </lineage>
</organism>
<dbReference type="SUPFAM" id="SSF52058">
    <property type="entry name" value="L domain-like"/>
    <property type="match status" value="1"/>
</dbReference>
<keyword evidence="3" id="KW-0677">Repeat</keyword>